<dbReference type="InterPro" id="IPR013424">
    <property type="entry name" value="Ice-binding_C"/>
</dbReference>
<reference evidence="3 4" key="1">
    <citation type="submission" date="2024-02" db="EMBL/GenBank/DDBJ databases">
        <title>Full genome sequence of Sphingomonas kaistensis.</title>
        <authorList>
            <person name="Poletto B.L."/>
            <person name="Silva G."/>
            <person name="Galante D."/>
            <person name="Campos K.R."/>
            <person name="Santos M.B.N."/>
            <person name="Sacchi C.T."/>
        </authorList>
    </citation>
    <scope>NUCLEOTIDE SEQUENCE [LARGE SCALE GENOMIC DNA]</scope>
    <source>
        <strain evidence="3 4">MA4R</strain>
    </source>
</reference>
<name>A0ABZ2FX03_9SPHN</name>
<evidence type="ECO:0000259" key="2">
    <source>
        <dbReference type="Pfam" id="PF07589"/>
    </source>
</evidence>
<dbReference type="RefSeq" id="WP_338501353.1">
    <property type="nucleotide sequence ID" value="NZ_CP145607.1"/>
</dbReference>
<proteinExistence type="predicted"/>
<feature type="signal peptide" evidence="1">
    <location>
        <begin position="1"/>
        <end position="23"/>
    </location>
</feature>
<evidence type="ECO:0000256" key="1">
    <source>
        <dbReference type="SAM" id="SignalP"/>
    </source>
</evidence>
<feature type="chain" id="PRO_5046409896" evidence="1">
    <location>
        <begin position="24"/>
        <end position="248"/>
    </location>
</feature>
<dbReference type="EMBL" id="CP145607">
    <property type="protein sequence ID" value="WWM69372.1"/>
    <property type="molecule type" value="Genomic_DNA"/>
</dbReference>
<keyword evidence="1" id="KW-0732">Signal</keyword>
<dbReference type="NCBIfam" id="TIGR02595">
    <property type="entry name" value="PEP_CTERM"/>
    <property type="match status" value="1"/>
</dbReference>
<feature type="domain" description="Ice-binding protein C-terminal" evidence="2">
    <location>
        <begin position="216"/>
        <end position="240"/>
    </location>
</feature>
<protein>
    <submittedName>
        <fullName evidence="3">PEPxxWA-CTERM sorting domain-containing protein</fullName>
    </submittedName>
</protein>
<keyword evidence="4" id="KW-1185">Reference proteome</keyword>
<evidence type="ECO:0000313" key="3">
    <source>
        <dbReference type="EMBL" id="WWM69372.1"/>
    </source>
</evidence>
<dbReference type="Proteomes" id="UP001382935">
    <property type="component" value="Chromosome"/>
</dbReference>
<sequence length="248" mass="25143">MIRKTVVAATLAAAFAVSTPASAAVITFTGNSPGDGADGNVRAFSADGITVQATAWSYTGSTLETAYLGSFSSGLGVTNPTEGDGSGNAHAVDNYLRNDFILLVFNQAVNLSSAKLTPYSQNGQALDNDASVSFATASGLFASTVPATTAIATSNAVFTALNGNLWNVSGNLGTGFQTNLASGSNAGNVWLIGAARSNSDNVLDGFKLSAITVTSAVPEPGTWAMMLVGFGAIGASMRRRRTAVLRVA</sequence>
<gene>
    <name evidence="3" type="ORF">V6R86_01310</name>
</gene>
<organism evidence="3 4">
    <name type="scientific">Sphingomonas kaistensis</name>
    <dbReference type="NCBI Taxonomy" id="298708"/>
    <lineage>
        <taxon>Bacteria</taxon>
        <taxon>Pseudomonadati</taxon>
        <taxon>Pseudomonadota</taxon>
        <taxon>Alphaproteobacteria</taxon>
        <taxon>Sphingomonadales</taxon>
        <taxon>Sphingomonadaceae</taxon>
        <taxon>Sphingomonas</taxon>
    </lineage>
</organism>
<dbReference type="NCBIfam" id="NF035944">
    <property type="entry name" value="PEPxxWA-CTERM"/>
    <property type="match status" value="1"/>
</dbReference>
<accession>A0ABZ2FX03</accession>
<evidence type="ECO:0000313" key="4">
    <source>
        <dbReference type="Proteomes" id="UP001382935"/>
    </source>
</evidence>
<dbReference type="Pfam" id="PF07589">
    <property type="entry name" value="PEP-CTERM"/>
    <property type="match status" value="1"/>
</dbReference>